<protein>
    <submittedName>
        <fullName evidence="5">Hydrogenase nickel incorporation protein HypA</fullName>
    </submittedName>
</protein>
<dbReference type="GO" id="GO:0016151">
    <property type="term" value="F:nickel cation binding"/>
    <property type="evidence" value="ECO:0007669"/>
    <property type="project" value="InterPro"/>
</dbReference>
<sequence length="115" mass="12480">MEEAARAAGATRVTRVRLRLGDLAGVVEEALRFSFPVAAQGTLAEGAELAIERVPVRVVCRQCLTEQTLPPPFVFRCSACGALDVQFLQGRELQVESIEIEENHAGEDDDETANP</sequence>
<name>I0I809_CALAS</name>
<evidence type="ECO:0000256" key="2">
    <source>
        <dbReference type="ARBA" id="ARBA00022596"/>
    </source>
</evidence>
<gene>
    <name evidence="5" type="primary">hypA</name>
    <name evidence="5" type="ordered locus">CLDAP_33570</name>
</gene>
<keyword evidence="3" id="KW-0479">Metal-binding</keyword>
<dbReference type="EMBL" id="AP012337">
    <property type="protein sequence ID" value="BAM01397.1"/>
    <property type="molecule type" value="Genomic_DNA"/>
</dbReference>
<proteinExistence type="inferred from homology"/>
<evidence type="ECO:0000313" key="6">
    <source>
        <dbReference type="Proteomes" id="UP000007880"/>
    </source>
</evidence>
<dbReference type="InterPro" id="IPR000688">
    <property type="entry name" value="HypA/HybF"/>
</dbReference>
<reference evidence="5 6" key="1">
    <citation type="submission" date="2012-02" db="EMBL/GenBank/DDBJ databases">
        <title>Complete genome sequence of Caldilinea aerophila DSM 14535 (= NBRC 102666).</title>
        <authorList>
            <person name="Oguchi A."/>
            <person name="Hosoyama A."/>
            <person name="Sekine M."/>
            <person name="Fukai R."/>
            <person name="Kato Y."/>
            <person name="Nakamura S."/>
            <person name="Hanada S."/>
            <person name="Yamazaki S."/>
            <person name="Fujita N."/>
        </authorList>
    </citation>
    <scope>NUCLEOTIDE SEQUENCE [LARGE SCALE GENOMIC DNA]</scope>
    <source>
        <strain evidence="6">DSM 14535 / JCM 11387 / NBRC 104270 / STL-6-O1</strain>
    </source>
</reference>
<dbReference type="HOGENOM" id="CLU_126929_4_0_0"/>
<evidence type="ECO:0000256" key="3">
    <source>
        <dbReference type="ARBA" id="ARBA00022723"/>
    </source>
</evidence>
<dbReference type="InterPro" id="IPR020538">
    <property type="entry name" value="Hydgase_Ni_incorp_HypA/HybF_CS"/>
</dbReference>
<evidence type="ECO:0000313" key="5">
    <source>
        <dbReference type="EMBL" id="BAM01397.1"/>
    </source>
</evidence>
<dbReference type="PANTHER" id="PTHR34535:SF3">
    <property type="entry name" value="HYDROGENASE MATURATION FACTOR HYPA"/>
    <property type="match status" value="1"/>
</dbReference>
<dbReference type="eggNOG" id="COG0375">
    <property type="taxonomic scope" value="Bacteria"/>
</dbReference>
<dbReference type="Gene3D" id="3.30.2320.80">
    <property type="match status" value="1"/>
</dbReference>
<dbReference type="GO" id="GO:0008270">
    <property type="term" value="F:zinc ion binding"/>
    <property type="evidence" value="ECO:0007669"/>
    <property type="project" value="TreeGrafter"/>
</dbReference>
<dbReference type="Proteomes" id="UP000007880">
    <property type="component" value="Chromosome"/>
</dbReference>
<dbReference type="STRING" id="926550.CLDAP_33570"/>
<dbReference type="PROSITE" id="PS01249">
    <property type="entry name" value="HYPA"/>
    <property type="match status" value="1"/>
</dbReference>
<keyword evidence="4" id="KW-0862">Zinc</keyword>
<dbReference type="AlphaFoldDB" id="I0I809"/>
<dbReference type="GO" id="GO:0051604">
    <property type="term" value="P:protein maturation"/>
    <property type="evidence" value="ECO:0007669"/>
    <property type="project" value="InterPro"/>
</dbReference>
<dbReference type="PIRSF" id="PIRSF004761">
    <property type="entry name" value="Hydrgn_mat_HypA"/>
    <property type="match status" value="1"/>
</dbReference>
<dbReference type="Pfam" id="PF01155">
    <property type="entry name" value="HypA"/>
    <property type="match status" value="1"/>
</dbReference>
<accession>I0I809</accession>
<comment type="similarity">
    <text evidence="1">Belongs to the HypA/HybF family.</text>
</comment>
<dbReference type="KEGG" id="cap:CLDAP_33570"/>
<keyword evidence="2" id="KW-0533">Nickel</keyword>
<evidence type="ECO:0000256" key="1">
    <source>
        <dbReference type="ARBA" id="ARBA00010748"/>
    </source>
</evidence>
<organism evidence="5 6">
    <name type="scientific">Caldilinea aerophila (strain DSM 14535 / JCM 11387 / NBRC 104270 / STL-6-O1)</name>
    <dbReference type="NCBI Taxonomy" id="926550"/>
    <lineage>
        <taxon>Bacteria</taxon>
        <taxon>Bacillati</taxon>
        <taxon>Chloroflexota</taxon>
        <taxon>Caldilineae</taxon>
        <taxon>Caldilineales</taxon>
        <taxon>Caldilineaceae</taxon>
        <taxon>Caldilinea</taxon>
    </lineage>
</organism>
<dbReference type="PANTHER" id="PTHR34535">
    <property type="entry name" value="HYDROGENASE MATURATION FACTOR HYPA"/>
    <property type="match status" value="1"/>
</dbReference>
<keyword evidence="6" id="KW-1185">Reference proteome</keyword>
<evidence type="ECO:0000256" key="4">
    <source>
        <dbReference type="ARBA" id="ARBA00022833"/>
    </source>
</evidence>